<dbReference type="InterPro" id="IPR050980">
    <property type="entry name" value="2C_sensor_his_kinase"/>
</dbReference>
<evidence type="ECO:0000256" key="9">
    <source>
        <dbReference type="ARBA" id="ARBA00022840"/>
    </source>
</evidence>
<dbReference type="InterPro" id="IPR036097">
    <property type="entry name" value="HisK_dim/P_sf"/>
</dbReference>
<keyword evidence="9" id="KW-0067">ATP-binding</keyword>
<keyword evidence="15" id="KW-1185">Reference proteome</keyword>
<accession>F1ZCL8</accession>
<feature type="region of interest" description="Disordered" evidence="10">
    <location>
        <begin position="78"/>
        <end position="102"/>
    </location>
</feature>
<dbReference type="InParanoid" id="F1ZCL8"/>
<dbReference type="InterPro" id="IPR005467">
    <property type="entry name" value="His_kinase_dom"/>
</dbReference>
<dbReference type="Pfam" id="PF02518">
    <property type="entry name" value="HATPase_c"/>
    <property type="match status" value="1"/>
</dbReference>
<feature type="compositionally biased region" description="Pro residues" evidence="10">
    <location>
        <begin position="85"/>
        <end position="102"/>
    </location>
</feature>
<evidence type="ECO:0000256" key="8">
    <source>
        <dbReference type="ARBA" id="ARBA00022777"/>
    </source>
</evidence>
<reference evidence="14 15" key="1">
    <citation type="journal article" date="2012" name="J. Bacteriol.">
        <title>Draft Genome Sequence of Novosphingobium nitrogenifigens Y88T.</title>
        <authorList>
            <person name="Strabala T.J."/>
            <person name="Macdonald L."/>
            <person name="Liu V."/>
            <person name="Smit A.M."/>
        </authorList>
    </citation>
    <scope>NUCLEOTIDE SEQUENCE [LARGE SCALE GENOMIC DNA]</scope>
    <source>
        <strain evidence="14 15">DSM 19370</strain>
    </source>
</reference>
<comment type="caution">
    <text evidence="14">The sequence shown here is derived from an EMBL/GenBank/DDBJ whole genome shotgun (WGS) entry which is preliminary data.</text>
</comment>
<dbReference type="eggNOG" id="COG2205">
    <property type="taxonomic scope" value="Bacteria"/>
</dbReference>
<keyword evidence="11" id="KW-1133">Transmembrane helix</keyword>
<evidence type="ECO:0000313" key="14">
    <source>
        <dbReference type="EMBL" id="EGD57645.1"/>
    </source>
</evidence>
<dbReference type="SUPFAM" id="SSF47384">
    <property type="entry name" value="Homodimeric domain of signal transducing histidine kinase"/>
    <property type="match status" value="1"/>
</dbReference>
<dbReference type="GO" id="GO:0005524">
    <property type="term" value="F:ATP binding"/>
    <property type="evidence" value="ECO:0007669"/>
    <property type="project" value="UniProtKB-KW"/>
</dbReference>
<organism evidence="14 15">
    <name type="scientific">Novosphingobium nitrogenifigens DSM 19370</name>
    <dbReference type="NCBI Taxonomy" id="983920"/>
    <lineage>
        <taxon>Bacteria</taxon>
        <taxon>Pseudomonadati</taxon>
        <taxon>Pseudomonadota</taxon>
        <taxon>Alphaproteobacteria</taxon>
        <taxon>Sphingomonadales</taxon>
        <taxon>Sphingomonadaceae</taxon>
        <taxon>Novosphingobium</taxon>
    </lineage>
</organism>
<dbReference type="InterPro" id="IPR003660">
    <property type="entry name" value="HAMP_dom"/>
</dbReference>
<gene>
    <name evidence="14" type="ORF">Y88_2970</name>
</gene>
<keyword evidence="11" id="KW-0472">Membrane</keyword>
<comment type="catalytic activity">
    <reaction evidence="1">
        <text>ATP + protein L-histidine = ADP + protein N-phospho-L-histidine.</text>
        <dbReference type="EC" id="2.7.13.3"/>
    </reaction>
</comment>
<dbReference type="InterPro" id="IPR004358">
    <property type="entry name" value="Sig_transdc_His_kin-like_C"/>
</dbReference>
<evidence type="ECO:0000256" key="1">
    <source>
        <dbReference type="ARBA" id="ARBA00000085"/>
    </source>
</evidence>
<keyword evidence="5" id="KW-0597">Phosphoprotein</keyword>
<dbReference type="InterPro" id="IPR003661">
    <property type="entry name" value="HisK_dim/P_dom"/>
</dbReference>
<keyword evidence="4" id="KW-1003">Cell membrane</keyword>
<dbReference type="Proteomes" id="UP000004728">
    <property type="component" value="Unassembled WGS sequence"/>
</dbReference>
<sequence>MNALPSQPDGKKPFLRRIPLWPHSLMGQMLLAIALALFVAQGLSAYLIWREQHERHLAGMVNSTAMRMLGERMAMRHGFSEGMHPPGPPPGFPPGSPPPDLQPLPALPGGLPPEERLRLPRTLRFHVDSRSPEQPGDIHMAEMEKHLRQVLESQGEQVKAVLVVERDPARDALVGPVLPALRARFDTSTGEGYPRLVIASMQQADGTWMTVRSFVPSNETLLLIALLRQTILIYLVLVGVVALILRRITRPLRALTGRLEQFAREPGRIEPLVPQGPEDMKHLIAAHNAMEARISALLDEKDVMLGAIGHDLKTPLAALRVRIEAVEDDTERARMAATIEDINRSLDDILSLARVGRPSDPVEATEISALVVDIIGEYEDMGEPVEVIDLERMVAPVRATWLRRALRNLVSNSLRYGERARVTLARDGHEAVITVDDDGPGIPEGSIALMMEPFTRLDPSRNSATGGTGLGLTLARAIADQHGGSLILANRIEKGRVVGLRATLRVPLA</sequence>
<dbReference type="PRINTS" id="PR00344">
    <property type="entry name" value="BCTRLSENSOR"/>
</dbReference>
<dbReference type="SMART" id="SM00388">
    <property type="entry name" value="HisKA"/>
    <property type="match status" value="1"/>
</dbReference>
<evidence type="ECO:0000256" key="4">
    <source>
        <dbReference type="ARBA" id="ARBA00022475"/>
    </source>
</evidence>
<feature type="domain" description="Histidine kinase" evidence="12">
    <location>
        <begin position="307"/>
        <end position="509"/>
    </location>
</feature>
<dbReference type="SMART" id="SM00387">
    <property type="entry name" value="HATPase_c"/>
    <property type="match status" value="1"/>
</dbReference>
<dbReference type="GO" id="GO:0000155">
    <property type="term" value="F:phosphorelay sensor kinase activity"/>
    <property type="evidence" value="ECO:0007669"/>
    <property type="project" value="InterPro"/>
</dbReference>
<dbReference type="AlphaFoldDB" id="F1ZCL8"/>
<dbReference type="PROSITE" id="PS50109">
    <property type="entry name" value="HIS_KIN"/>
    <property type="match status" value="1"/>
</dbReference>
<dbReference type="GO" id="GO:0005886">
    <property type="term" value="C:plasma membrane"/>
    <property type="evidence" value="ECO:0007669"/>
    <property type="project" value="UniProtKB-SubCell"/>
</dbReference>
<proteinExistence type="predicted"/>
<dbReference type="EC" id="2.7.13.3" evidence="3"/>
<dbReference type="RefSeq" id="WP_008071106.1">
    <property type="nucleotide sequence ID" value="NZ_GL876934.1"/>
</dbReference>
<feature type="transmembrane region" description="Helical" evidence="11">
    <location>
        <begin position="221"/>
        <end position="245"/>
    </location>
</feature>
<dbReference type="SUPFAM" id="SSF55874">
    <property type="entry name" value="ATPase domain of HSP90 chaperone/DNA topoisomerase II/histidine kinase"/>
    <property type="match status" value="1"/>
</dbReference>
<dbReference type="Gene3D" id="1.10.287.130">
    <property type="match status" value="1"/>
</dbReference>
<dbReference type="InterPro" id="IPR003594">
    <property type="entry name" value="HATPase_dom"/>
</dbReference>
<keyword evidence="7" id="KW-0547">Nucleotide-binding</keyword>
<evidence type="ECO:0000256" key="5">
    <source>
        <dbReference type="ARBA" id="ARBA00022553"/>
    </source>
</evidence>
<comment type="subcellular location">
    <subcellularLocation>
        <location evidence="2">Cell membrane</location>
        <topology evidence="2">Multi-pass membrane protein</topology>
    </subcellularLocation>
</comment>
<dbReference type="PROSITE" id="PS50885">
    <property type="entry name" value="HAMP"/>
    <property type="match status" value="1"/>
</dbReference>
<evidence type="ECO:0000256" key="6">
    <source>
        <dbReference type="ARBA" id="ARBA00022679"/>
    </source>
</evidence>
<evidence type="ECO:0000259" key="12">
    <source>
        <dbReference type="PROSITE" id="PS50109"/>
    </source>
</evidence>
<keyword evidence="6" id="KW-0808">Transferase</keyword>
<dbReference type="STRING" id="983920.Y88_2970"/>
<evidence type="ECO:0000256" key="7">
    <source>
        <dbReference type="ARBA" id="ARBA00022741"/>
    </source>
</evidence>
<feature type="domain" description="HAMP" evidence="13">
    <location>
        <begin position="246"/>
        <end position="299"/>
    </location>
</feature>
<evidence type="ECO:0000259" key="13">
    <source>
        <dbReference type="PROSITE" id="PS50885"/>
    </source>
</evidence>
<evidence type="ECO:0000256" key="10">
    <source>
        <dbReference type="SAM" id="MobiDB-lite"/>
    </source>
</evidence>
<protein>
    <recommendedName>
        <fullName evidence="3">histidine kinase</fullName>
        <ecNumber evidence="3">2.7.13.3</ecNumber>
    </recommendedName>
</protein>
<evidence type="ECO:0000256" key="11">
    <source>
        <dbReference type="SAM" id="Phobius"/>
    </source>
</evidence>
<evidence type="ECO:0000313" key="15">
    <source>
        <dbReference type="Proteomes" id="UP000004728"/>
    </source>
</evidence>
<dbReference type="CDD" id="cd00082">
    <property type="entry name" value="HisKA"/>
    <property type="match status" value="1"/>
</dbReference>
<dbReference type="HOGENOM" id="CLU_000445_89_27_5"/>
<name>F1ZCL8_9SPHN</name>
<dbReference type="CDD" id="cd00075">
    <property type="entry name" value="HATPase"/>
    <property type="match status" value="1"/>
</dbReference>
<dbReference type="PANTHER" id="PTHR44936">
    <property type="entry name" value="SENSOR PROTEIN CREC"/>
    <property type="match status" value="1"/>
</dbReference>
<dbReference type="InterPro" id="IPR036890">
    <property type="entry name" value="HATPase_C_sf"/>
</dbReference>
<dbReference type="Gene3D" id="3.30.565.10">
    <property type="entry name" value="Histidine kinase-like ATPase, C-terminal domain"/>
    <property type="match status" value="1"/>
</dbReference>
<keyword evidence="11" id="KW-0812">Transmembrane</keyword>
<evidence type="ECO:0000256" key="3">
    <source>
        <dbReference type="ARBA" id="ARBA00012438"/>
    </source>
</evidence>
<evidence type="ECO:0000256" key="2">
    <source>
        <dbReference type="ARBA" id="ARBA00004651"/>
    </source>
</evidence>
<dbReference type="PANTHER" id="PTHR44936:SF10">
    <property type="entry name" value="SENSOR PROTEIN RSTB"/>
    <property type="match status" value="1"/>
</dbReference>
<keyword evidence="8 14" id="KW-0418">Kinase</keyword>
<dbReference type="EMBL" id="AEWJ01000054">
    <property type="protein sequence ID" value="EGD57645.1"/>
    <property type="molecule type" value="Genomic_DNA"/>
</dbReference>